<name>A0A921YTE0_MANSE</name>
<reference evidence="1" key="2">
    <citation type="submission" date="2020-12" db="EMBL/GenBank/DDBJ databases">
        <authorList>
            <person name="Kanost M."/>
        </authorList>
    </citation>
    <scope>NUCLEOTIDE SEQUENCE</scope>
</reference>
<protein>
    <recommendedName>
        <fullName evidence="3">P94</fullName>
    </recommendedName>
</protein>
<evidence type="ECO:0000313" key="2">
    <source>
        <dbReference type="Proteomes" id="UP000791440"/>
    </source>
</evidence>
<organism evidence="1 2">
    <name type="scientific">Manduca sexta</name>
    <name type="common">Tobacco hawkmoth</name>
    <name type="synonym">Tobacco hornworm</name>
    <dbReference type="NCBI Taxonomy" id="7130"/>
    <lineage>
        <taxon>Eukaryota</taxon>
        <taxon>Metazoa</taxon>
        <taxon>Ecdysozoa</taxon>
        <taxon>Arthropoda</taxon>
        <taxon>Hexapoda</taxon>
        <taxon>Insecta</taxon>
        <taxon>Pterygota</taxon>
        <taxon>Neoptera</taxon>
        <taxon>Endopterygota</taxon>
        <taxon>Lepidoptera</taxon>
        <taxon>Glossata</taxon>
        <taxon>Ditrysia</taxon>
        <taxon>Bombycoidea</taxon>
        <taxon>Sphingidae</taxon>
        <taxon>Sphinginae</taxon>
        <taxon>Sphingini</taxon>
        <taxon>Manduca</taxon>
    </lineage>
</organism>
<dbReference type="EMBL" id="JH668318">
    <property type="protein sequence ID" value="KAG6445273.1"/>
    <property type="molecule type" value="Genomic_DNA"/>
</dbReference>
<gene>
    <name evidence="1" type="ORF">O3G_MSEX003812</name>
</gene>
<keyword evidence="2" id="KW-1185">Reference proteome</keyword>
<proteinExistence type="predicted"/>
<dbReference type="EMBL" id="JH668318">
    <property type="protein sequence ID" value="KAG6445272.1"/>
    <property type="molecule type" value="Genomic_DNA"/>
</dbReference>
<accession>A0A921YTE0</accession>
<reference evidence="1" key="1">
    <citation type="journal article" date="2016" name="Insect Biochem. Mol. Biol.">
        <title>Multifaceted biological insights from a draft genome sequence of the tobacco hornworm moth, Manduca sexta.</title>
        <authorList>
            <person name="Kanost M.R."/>
            <person name="Arrese E.L."/>
            <person name="Cao X."/>
            <person name="Chen Y.R."/>
            <person name="Chellapilla S."/>
            <person name="Goldsmith M.R."/>
            <person name="Grosse-Wilde E."/>
            <person name="Heckel D.G."/>
            <person name="Herndon N."/>
            <person name="Jiang H."/>
            <person name="Papanicolaou A."/>
            <person name="Qu J."/>
            <person name="Soulages J.L."/>
            <person name="Vogel H."/>
            <person name="Walters J."/>
            <person name="Waterhouse R.M."/>
            <person name="Ahn S.J."/>
            <person name="Almeida F.C."/>
            <person name="An C."/>
            <person name="Aqrawi P."/>
            <person name="Bretschneider A."/>
            <person name="Bryant W.B."/>
            <person name="Bucks S."/>
            <person name="Chao H."/>
            <person name="Chevignon G."/>
            <person name="Christen J.M."/>
            <person name="Clarke D.F."/>
            <person name="Dittmer N.T."/>
            <person name="Ferguson L.C.F."/>
            <person name="Garavelou S."/>
            <person name="Gordon K.H.J."/>
            <person name="Gunaratna R.T."/>
            <person name="Han Y."/>
            <person name="Hauser F."/>
            <person name="He Y."/>
            <person name="Heidel-Fischer H."/>
            <person name="Hirsh A."/>
            <person name="Hu Y."/>
            <person name="Jiang H."/>
            <person name="Kalra D."/>
            <person name="Klinner C."/>
            <person name="Konig C."/>
            <person name="Kovar C."/>
            <person name="Kroll A.R."/>
            <person name="Kuwar S.S."/>
            <person name="Lee S.L."/>
            <person name="Lehman R."/>
            <person name="Li K."/>
            <person name="Li Z."/>
            <person name="Liang H."/>
            <person name="Lovelace S."/>
            <person name="Lu Z."/>
            <person name="Mansfield J.H."/>
            <person name="McCulloch K.J."/>
            <person name="Mathew T."/>
            <person name="Morton B."/>
            <person name="Muzny D.M."/>
            <person name="Neunemann D."/>
            <person name="Ongeri F."/>
            <person name="Pauchet Y."/>
            <person name="Pu L.L."/>
            <person name="Pyrousis I."/>
            <person name="Rao X.J."/>
            <person name="Redding A."/>
            <person name="Roesel C."/>
            <person name="Sanchez-Gracia A."/>
            <person name="Schaack S."/>
            <person name="Shukla A."/>
            <person name="Tetreau G."/>
            <person name="Wang Y."/>
            <person name="Xiong G.H."/>
            <person name="Traut W."/>
            <person name="Walsh T.K."/>
            <person name="Worley K.C."/>
            <person name="Wu D."/>
            <person name="Wu W."/>
            <person name="Wu Y.Q."/>
            <person name="Zhang X."/>
            <person name="Zou Z."/>
            <person name="Zucker H."/>
            <person name="Briscoe A.D."/>
            <person name="Burmester T."/>
            <person name="Clem R.J."/>
            <person name="Feyereisen R."/>
            <person name="Grimmelikhuijzen C.J.P."/>
            <person name="Hamodrakas S.J."/>
            <person name="Hansson B.S."/>
            <person name="Huguet E."/>
            <person name="Jermiin L.S."/>
            <person name="Lan Q."/>
            <person name="Lehman H.K."/>
            <person name="Lorenzen M."/>
            <person name="Merzendorfer H."/>
            <person name="Michalopoulos I."/>
            <person name="Morton D.B."/>
            <person name="Muthukrishnan S."/>
            <person name="Oakeshott J.G."/>
            <person name="Palmer W."/>
            <person name="Park Y."/>
            <person name="Passarelli A.L."/>
            <person name="Rozas J."/>
            <person name="Schwartz L.M."/>
            <person name="Smith W."/>
            <person name="Southgate A."/>
            <person name="Vilcinskas A."/>
            <person name="Vogt R."/>
            <person name="Wang P."/>
            <person name="Werren J."/>
            <person name="Yu X.Q."/>
            <person name="Zhou J.J."/>
            <person name="Brown S.J."/>
            <person name="Scherer S.E."/>
            <person name="Richards S."/>
            <person name="Blissard G.W."/>
        </authorList>
    </citation>
    <scope>NUCLEOTIDE SEQUENCE</scope>
</reference>
<dbReference type="Proteomes" id="UP000791440">
    <property type="component" value="Unassembled WGS sequence"/>
</dbReference>
<dbReference type="AlphaFoldDB" id="A0A921YTE0"/>
<evidence type="ECO:0008006" key="3">
    <source>
        <dbReference type="Google" id="ProtNLM"/>
    </source>
</evidence>
<comment type="caution">
    <text evidence="1">The sequence shown here is derived from an EMBL/GenBank/DDBJ whole genome shotgun (WGS) entry which is preliminary data.</text>
</comment>
<evidence type="ECO:0000313" key="1">
    <source>
        <dbReference type="EMBL" id="KAG6445273.1"/>
    </source>
</evidence>
<sequence length="843" mass="100005">MVNLFIYAKDFSSKTRGNEYYHYHGLKTIERFKNDVEEIEQELLKTENPPTESKVVYLHWGCKYEEVDEDIIRTTYLEQEGDHYVSCPKTIVYWLQDNYDFRNEEHKIKLLYIITDGMIHETCAKGSIELNSDMHYETVVFHAFNERRERIDLSVASSFFKSRCMVYCNYELYDSTDISVEFDYDKINADNFNSEKDNLKSYIKLKFLTKPKLHASTFKEIDKLKNLRNRLFDELLSETHKKHNQVNLETKDKSVLLREFVRTTWYKNLFTEAREATVEIEKCIVTLINYIVSDTKSFSFDALQFGMKFNKPVKEEEIVDVNFISEQEIAFPDIILEDDKGIPVVILTKLSLLAKIIFHENSSSGEVMPASFNKFKSMMECPLFLMNDKDISESIGYFYTLNVYKHFLENNINTEPRTRRPFHGGLVLIDTDEFDRYNDYILSATYFDSKKINFNIGLFYYVLWKNCENKEWMDKNVVTQFRKYAMRRISQTVCKIGLSSLPLDPRINTSLLTALWYCVELSSCIFKDDAQFFFQERLRKFYGVANYMLEILKYFNYELDYKSIERRIELVSHVMILKKIQKRKEKVYYLLETIFKTADGFLLSEIEKPFNLYKLNYLKLDHKDILRDDVVEETVHLNDYVHLMHFVGDLETSAAGKSTYEICDKTFRPFFTIDQTKSFYTELVKITKKVVISNDDNKDKVKVTYEPADSLEFTKVLSLYNLFIRCVINLGRYPSLPEYVNYISKRKKFQANLVTLFPSNFYHDILGVYSRYQKIVTKVEVSSFIQVSKSYVMRFERIKAEERVKFSSDDEINKFISAEESKVNLKKKVQNISYKRKQRKARS</sequence>